<reference evidence="1" key="1">
    <citation type="journal article" date="2015" name="Nature">
        <title>Complex archaea that bridge the gap between prokaryotes and eukaryotes.</title>
        <authorList>
            <person name="Spang A."/>
            <person name="Saw J.H."/>
            <person name="Jorgensen S.L."/>
            <person name="Zaremba-Niedzwiedzka K."/>
            <person name="Martijn J."/>
            <person name="Lind A.E."/>
            <person name="van Eijk R."/>
            <person name="Schleper C."/>
            <person name="Guy L."/>
            <person name="Ettema T.J."/>
        </authorList>
    </citation>
    <scope>NUCLEOTIDE SEQUENCE</scope>
</reference>
<accession>A0A0F9E0E7</accession>
<gene>
    <name evidence="1" type="ORF">LCGC14_2425990</name>
</gene>
<organism evidence="1">
    <name type="scientific">marine sediment metagenome</name>
    <dbReference type="NCBI Taxonomy" id="412755"/>
    <lineage>
        <taxon>unclassified sequences</taxon>
        <taxon>metagenomes</taxon>
        <taxon>ecological metagenomes</taxon>
    </lineage>
</organism>
<dbReference type="EMBL" id="LAZR01036996">
    <property type="protein sequence ID" value="KKL23381.1"/>
    <property type="molecule type" value="Genomic_DNA"/>
</dbReference>
<feature type="non-terminal residue" evidence="1">
    <location>
        <position position="1"/>
    </location>
</feature>
<protein>
    <submittedName>
        <fullName evidence="1">Uncharacterized protein</fullName>
    </submittedName>
</protein>
<evidence type="ECO:0000313" key="1">
    <source>
        <dbReference type="EMBL" id="KKL23381.1"/>
    </source>
</evidence>
<comment type="caution">
    <text evidence="1">The sequence shown here is derived from an EMBL/GenBank/DDBJ whole genome shotgun (WGS) entry which is preliminary data.</text>
</comment>
<sequence>IREGLARRICGLSPDVIASPKTPDRSAYGLADRMMLFLHDNGAVLKVERNLPEPARKWHKPLTMHEIGTLAQVDMVAEGYTATVPLMGKK</sequence>
<dbReference type="AlphaFoldDB" id="A0A0F9E0E7"/>
<proteinExistence type="predicted"/>
<name>A0A0F9E0E7_9ZZZZ</name>